<sequence>MTITTGKITMTLSKLLTTTAAATMMALPAFAMDVTIAQTSAVNTLDPHGSASVGLDLSVLSHIYPTLILRAPDYSLQPSLATDWEAVDDNTWKFTLTEGATFANGEPLDAETVAWNIARVTDAENPKRISSWFSQIDGVNVISPTEFEITTSSPYPALPAQLSMFMLLPPEWASEHDPVTETMSGFKYQMTEYVPGDHITLSPNPDFWGEAAQFDSVTFRVIPETASRVAALMAGEVDLINKVPASEIARIEESPNATAGAVDSTRSVFIKFNTEKAPLDNKAFRQALNYAVDKELIADALFDGLATVSNCQVMTPDYFGYNPDLEAYPYDPERARELLEESGVDLSQTIEFELPAATYLQGEEVTQAVAQMFGDVGVKTEIQTMEFGAYLDKYRAAHDLGRLSLLGQAWATIDADGLLTLFKPGNQYSYWNDEAFDEQLVAGIATTDPEEREAAYKKATEIMCEEAPVVFLYAQPATFGASTRVTYEGRGDDWLRAFDMSPAD</sequence>
<evidence type="ECO:0000313" key="8">
    <source>
        <dbReference type="Proteomes" id="UP000193963"/>
    </source>
</evidence>
<feature type="chain" id="PRO_5012552834" evidence="5">
    <location>
        <begin position="32"/>
        <end position="504"/>
    </location>
</feature>
<dbReference type="Gene3D" id="3.40.190.10">
    <property type="entry name" value="Periplasmic binding protein-like II"/>
    <property type="match status" value="1"/>
</dbReference>
<dbReference type="InterPro" id="IPR000914">
    <property type="entry name" value="SBP_5_dom"/>
</dbReference>
<evidence type="ECO:0000256" key="1">
    <source>
        <dbReference type="ARBA" id="ARBA00004418"/>
    </source>
</evidence>
<dbReference type="PIRSF" id="PIRSF002741">
    <property type="entry name" value="MppA"/>
    <property type="match status" value="1"/>
</dbReference>
<dbReference type="GO" id="GO:1904680">
    <property type="term" value="F:peptide transmembrane transporter activity"/>
    <property type="evidence" value="ECO:0007669"/>
    <property type="project" value="TreeGrafter"/>
</dbReference>
<comment type="similarity">
    <text evidence="2">Belongs to the bacterial solute-binding protein 5 family.</text>
</comment>
<dbReference type="InterPro" id="IPR039424">
    <property type="entry name" value="SBP_5"/>
</dbReference>
<dbReference type="Gene3D" id="3.90.76.10">
    <property type="entry name" value="Dipeptide-binding Protein, Domain 1"/>
    <property type="match status" value="1"/>
</dbReference>
<feature type="domain" description="Solute-binding protein family 5" evidence="6">
    <location>
        <begin position="76"/>
        <end position="423"/>
    </location>
</feature>
<dbReference type="Pfam" id="PF00496">
    <property type="entry name" value="SBP_bac_5"/>
    <property type="match status" value="1"/>
</dbReference>
<evidence type="ECO:0000313" key="7">
    <source>
        <dbReference type="EMBL" id="SLN13571.1"/>
    </source>
</evidence>
<protein>
    <submittedName>
        <fullName evidence="7">Glutathione-binding protein GsiB</fullName>
    </submittedName>
</protein>
<keyword evidence="4 5" id="KW-0732">Signal</keyword>
<evidence type="ECO:0000256" key="5">
    <source>
        <dbReference type="SAM" id="SignalP"/>
    </source>
</evidence>
<evidence type="ECO:0000259" key="6">
    <source>
        <dbReference type="Pfam" id="PF00496"/>
    </source>
</evidence>
<comment type="subcellular location">
    <subcellularLocation>
        <location evidence="1">Periplasm</location>
    </subcellularLocation>
</comment>
<dbReference type="RefSeq" id="WP_085886214.1">
    <property type="nucleotide sequence ID" value="NZ_JAIVMC010000003.1"/>
</dbReference>
<dbReference type="GO" id="GO:0030288">
    <property type="term" value="C:outer membrane-bounded periplasmic space"/>
    <property type="evidence" value="ECO:0007669"/>
    <property type="project" value="UniProtKB-ARBA"/>
</dbReference>
<dbReference type="PANTHER" id="PTHR30290">
    <property type="entry name" value="PERIPLASMIC BINDING COMPONENT OF ABC TRANSPORTER"/>
    <property type="match status" value="1"/>
</dbReference>
<evidence type="ECO:0000256" key="2">
    <source>
        <dbReference type="ARBA" id="ARBA00005695"/>
    </source>
</evidence>
<dbReference type="EMBL" id="FWFN01000001">
    <property type="protein sequence ID" value="SLN13571.1"/>
    <property type="molecule type" value="Genomic_DNA"/>
</dbReference>
<dbReference type="GO" id="GO:0043190">
    <property type="term" value="C:ATP-binding cassette (ABC) transporter complex"/>
    <property type="evidence" value="ECO:0007669"/>
    <property type="project" value="InterPro"/>
</dbReference>
<dbReference type="Gene3D" id="3.10.105.10">
    <property type="entry name" value="Dipeptide-binding Protein, Domain 3"/>
    <property type="match status" value="1"/>
</dbReference>
<dbReference type="SUPFAM" id="SSF53850">
    <property type="entry name" value="Periplasmic binding protein-like II"/>
    <property type="match status" value="1"/>
</dbReference>
<keyword evidence="3" id="KW-0813">Transport</keyword>
<organism evidence="7 8">
    <name type="scientific">Pseudooceanicola marinus</name>
    <dbReference type="NCBI Taxonomy" id="396013"/>
    <lineage>
        <taxon>Bacteria</taxon>
        <taxon>Pseudomonadati</taxon>
        <taxon>Pseudomonadota</taxon>
        <taxon>Alphaproteobacteria</taxon>
        <taxon>Rhodobacterales</taxon>
        <taxon>Paracoccaceae</taxon>
        <taxon>Pseudooceanicola</taxon>
    </lineage>
</organism>
<evidence type="ECO:0000256" key="3">
    <source>
        <dbReference type="ARBA" id="ARBA00022448"/>
    </source>
</evidence>
<dbReference type="PANTHER" id="PTHR30290:SF9">
    <property type="entry name" value="OLIGOPEPTIDE-BINDING PROTEIN APPA"/>
    <property type="match status" value="1"/>
</dbReference>
<accession>A0A1X6Y8N3</accession>
<name>A0A1X6Y8N3_9RHOB</name>
<dbReference type="Proteomes" id="UP000193963">
    <property type="component" value="Unassembled WGS sequence"/>
</dbReference>
<dbReference type="AlphaFoldDB" id="A0A1X6Y8N3"/>
<proteinExistence type="inferred from homology"/>
<evidence type="ECO:0000256" key="4">
    <source>
        <dbReference type="ARBA" id="ARBA00022729"/>
    </source>
</evidence>
<gene>
    <name evidence="7" type="primary">gsiB_1</name>
    <name evidence="7" type="ORF">PSM7751_00292</name>
</gene>
<reference evidence="7 8" key="1">
    <citation type="submission" date="2017-03" db="EMBL/GenBank/DDBJ databases">
        <authorList>
            <person name="Afonso C.L."/>
            <person name="Miller P.J."/>
            <person name="Scott M.A."/>
            <person name="Spackman E."/>
            <person name="Goraichik I."/>
            <person name="Dimitrov K.M."/>
            <person name="Suarez D.L."/>
            <person name="Swayne D.E."/>
        </authorList>
    </citation>
    <scope>NUCLEOTIDE SEQUENCE [LARGE SCALE GENOMIC DNA]</scope>
    <source>
        <strain evidence="7 8">CECT 7751</strain>
    </source>
</reference>
<keyword evidence="8" id="KW-1185">Reference proteome</keyword>
<dbReference type="InterPro" id="IPR030678">
    <property type="entry name" value="Peptide/Ni-bd"/>
</dbReference>
<feature type="signal peptide" evidence="5">
    <location>
        <begin position="1"/>
        <end position="31"/>
    </location>
</feature>
<dbReference type="GO" id="GO:0015833">
    <property type="term" value="P:peptide transport"/>
    <property type="evidence" value="ECO:0007669"/>
    <property type="project" value="TreeGrafter"/>
</dbReference>